<proteinExistence type="predicted"/>
<reference evidence="3" key="1">
    <citation type="journal article" date="2014" name="Genome Announc.">
        <title>Genome Sequence of Arthrobacter siccitolerans 4J27, a Xeroprotectant-Producing Desiccation-Tolerant Microorganism.</title>
        <authorList>
            <person name="Manzanera M."/>
            <person name="Santa-Cruz-Calvo L."/>
            <person name="Vilchez J.I."/>
            <person name="Garcia-Fontana C."/>
            <person name="Silva-Castro G.A."/>
            <person name="Calvo C."/>
            <person name="Gonzalez-Lopez J."/>
        </authorList>
    </citation>
    <scope>NUCLEOTIDE SEQUENCE [LARGE SCALE GENOMIC DNA]</scope>
    <source>
        <strain evidence="3">4J27</strain>
    </source>
</reference>
<dbReference type="InterPro" id="IPR016181">
    <property type="entry name" value="Acyl_CoA_acyltransferase"/>
</dbReference>
<dbReference type="PROSITE" id="PS51186">
    <property type="entry name" value="GNAT"/>
    <property type="match status" value="1"/>
</dbReference>
<organism evidence="2 3">
    <name type="scientific">Pseudarthrobacter siccitolerans</name>
    <dbReference type="NCBI Taxonomy" id="861266"/>
    <lineage>
        <taxon>Bacteria</taxon>
        <taxon>Bacillati</taxon>
        <taxon>Actinomycetota</taxon>
        <taxon>Actinomycetes</taxon>
        <taxon>Micrococcales</taxon>
        <taxon>Micrococcaceae</taxon>
        <taxon>Pseudarthrobacter</taxon>
    </lineage>
</organism>
<evidence type="ECO:0000259" key="1">
    <source>
        <dbReference type="PROSITE" id="PS51186"/>
    </source>
</evidence>
<dbReference type="AlphaFoldDB" id="A0A024H6J8"/>
<dbReference type="Pfam" id="PF13302">
    <property type="entry name" value="Acetyltransf_3"/>
    <property type="match status" value="1"/>
</dbReference>
<comment type="caution">
    <text evidence="2">The sequence shown here is derived from an EMBL/GenBank/DDBJ whole genome shotgun (WGS) entry which is preliminary data.</text>
</comment>
<dbReference type="Gene3D" id="3.40.630.30">
    <property type="match status" value="1"/>
</dbReference>
<dbReference type="InterPro" id="IPR051531">
    <property type="entry name" value="N-acetyltransferase"/>
</dbReference>
<dbReference type="InterPro" id="IPR000182">
    <property type="entry name" value="GNAT_dom"/>
</dbReference>
<evidence type="ECO:0000313" key="2">
    <source>
        <dbReference type="EMBL" id="CCQ47623.1"/>
    </source>
</evidence>
<keyword evidence="3" id="KW-1185">Reference proteome</keyword>
<name>A0A024H6J8_9MICC</name>
<dbReference type="SUPFAM" id="SSF55729">
    <property type="entry name" value="Acyl-CoA N-acyltransferases (Nat)"/>
    <property type="match status" value="1"/>
</dbReference>
<dbReference type="RefSeq" id="WP_050056467.1">
    <property type="nucleotide sequence ID" value="NZ_CAQI01000053.1"/>
</dbReference>
<dbReference type="STRING" id="861266.ARTSIC4J27_3617"/>
<keyword evidence="2" id="KW-0808">Transferase</keyword>
<dbReference type="EMBL" id="CAQI01000053">
    <property type="protein sequence ID" value="CCQ47623.1"/>
    <property type="molecule type" value="Genomic_DNA"/>
</dbReference>
<dbReference type="PANTHER" id="PTHR43792">
    <property type="entry name" value="GNAT FAMILY, PUTATIVE (AFU_ORTHOLOGUE AFUA_3G00765)-RELATED-RELATED"/>
    <property type="match status" value="1"/>
</dbReference>
<dbReference type="Proteomes" id="UP000035722">
    <property type="component" value="Unassembled WGS sequence"/>
</dbReference>
<accession>A0A024H6J8</accession>
<evidence type="ECO:0000313" key="3">
    <source>
        <dbReference type="Proteomes" id="UP000035722"/>
    </source>
</evidence>
<protein>
    <submittedName>
        <fullName evidence="2">Acetyltransferase family protein</fullName>
    </submittedName>
</protein>
<gene>
    <name evidence="2" type="ORF">ARTSIC4J27_3617</name>
</gene>
<dbReference type="OrthoDB" id="3533156at2"/>
<feature type="domain" description="N-acetyltransferase" evidence="1">
    <location>
        <begin position="14"/>
        <end position="193"/>
    </location>
</feature>
<dbReference type="GO" id="GO:0016747">
    <property type="term" value="F:acyltransferase activity, transferring groups other than amino-acyl groups"/>
    <property type="evidence" value="ECO:0007669"/>
    <property type="project" value="InterPro"/>
</dbReference>
<sequence>MGRSGITPLVTDRLVLRLVEGSDESAIHRYRSNPAATRYLSHEPLSVEANRKRLTELLALAEASTGTWFNYCWAITLRQSGEVIGDARTWNSTAVSEPGVLAPGMHPAGHAALAYVLHPDHHHQGYGREAAAALVTWLFTQRGINAVAAAVYEPNSPSIRLLRSLGFQSDPVLPVDRDRAGKGLPLLMFRLDRPDSSP</sequence>